<organism evidence="1">
    <name type="scientific">Grateloupia filicina</name>
    <dbReference type="NCBI Taxonomy" id="31455"/>
    <lineage>
        <taxon>Eukaryota</taxon>
        <taxon>Rhodophyta</taxon>
        <taxon>Florideophyceae</taxon>
        <taxon>Rhodymeniophycidae</taxon>
        <taxon>Halymeniales</taxon>
        <taxon>Halymeniaceae</taxon>
        <taxon>Grateloupia</taxon>
    </lineage>
</organism>
<gene>
    <name evidence="1" type="ORF">Grafi_p228</name>
</gene>
<proteinExistence type="predicted"/>
<evidence type="ECO:0000313" key="1">
    <source>
        <dbReference type="EMBL" id="AWD77327.1"/>
    </source>
</evidence>
<sequence>MVKIKQTRGTKNDRKVLLWLDRDLIEIIKGNHFDLNEELSNFFKYQNQMFNINTEITFDSFDQAQKYIRLLCEFNAQLNTLSHNFNSIDDILVDIGMDIFDESDAEEDSDNNECDRLSSYYGALNEYQNKQKENILSTQKESELYKSIRKNLVIKKIEQIQEFYHINDRELNKIQNKRELIKFLINHIDNNKDIVCLLNYRKIYNKLGQPYTAQNISKQRYKLKSNIK</sequence>
<dbReference type="AlphaFoldDB" id="A0A2S1FX25"/>
<protein>
    <submittedName>
        <fullName evidence="1">Uncharacterized protein</fullName>
    </submittedName>
</protein>
<keyword evidence="1" id="KW-0934">Plastid</keyword>
<name>A0A2S1FX25_9FLOR</name>
<keyword evidence="1" id="KW-0150">Chloroplast</keyword>
<accession>A0A2S1FX25</accession>
<dbReference type="EMBL" id="MG598531">
    <property type="protein sequence ID" value="AWD77327.1"/>
    <property type="molecule type" value="Genomic_DNA"/>
</dbReference>
<geneLocation type="chloroplast" evidence="1"/>
<reference evidence="1" key="1">
    <citation type="submission" date="2017-12" db="EMBL/GenBank/DDBJ databases">
        <title>Complete Sequences of the chloroplast DNA of the Grateloupia filicina.</title>
        <authorList>
            <person name="Liu T."/>
            <person name="Liu C."/>
            <person name="Li Y."/>
        </authorList>
    </citation>
    <scope>NUCLEOTIDE SEQUENCE</scope>
</reference>